<dbReference type="GO" id="GO:0047444">
    <property type="term" value="F:N-acylneuraminate-9-phosphate synthase activity"/>
    <property type="evidence" value="ECO:0007669"/>
    <property type="project" value="TreeGrafter"/>
</dbReference>
<dbReference type="PANTHER" id="PTHR42966:SF3">
    <property type="entry name" value="BLR5971 PROTEIN"/>
    <property type="match status" value="1"/>
</dbReference>
<dbReference type="PANTHER" id="PTHR42966">
    <property type="entry name" value="N-ACETYLNEURAMINATE SYNTHASE"/>
    <property type="match status" value="1"/>
</dbReference>
<feature type="non-terminal residue" evidence="2">
    <location>
        <position position="1"/>
    </location>
</feature>
<sequence>RVIPTLRERFQCDVGYSGHEVGLITTCAAVALGVTSVERHITLDRAMYGSDQAASVETTGFIQLVGAVRKIEKAMGNGKITMNQKEISIVKKLRAHLPFESHR</sequence>
<dbReference type="SUPFAM" id="SSF51569">
    <property type="entry name" value="Aldolase"/>
    <property type="match status" value="1"/>
</dbReference>
<dbReference type="InterPro" id="IPR013785">
    <property type="entry name" value="Aldolase_TIM"/>
</dbReference>
<gene>
    <name evidence="2" type="ORF">LCGC14_1937690</name>
</gene>
<proteinExistence type="predicted"/>
<comment type="caution">
    <text evidence="2">The sequence shown here is derived from an EMBL/GenBank/DDBJ whole genome shotgun (WGS) entry which is preliminary data.</text>
</comment>
<dbReference type="Gene3D" id="3.20.20.70">
    <property type="entry name" value="Aldolase class I"/>
    <property type="match status" value="1"/>
</dbReference>
<dbReference type="Pfam" id="PF03102">
    <property type="entry name" value="NeuB"/>
    <property type="match status" value="1"/>
</dbReference>
<name>A0A0F9IIK7_9ZZZZ</name>
<feature type="domain" description="PseI/NeuA/B-like" evidence="1">
    <location>
        <begin position="1"/>
        <end position="79"/>
    </location>
</feature>
<dbReference type="InterPro" id="IPR051690">
    <property type="entry name" value="PseI-like"/>
</dbReference>
<dbReference type="GO" id="GO:0016051">
    <property type="term" value="P:carbohydrate biosynthetic process"/>
    <property type="evidence" value="ECO:0007669"/>
    <property type="project" value="InterPro"/>
</dbReference>
<dbReference type="EMBL" id="LAZR01020919">
    <property type="protein sequence ID" value="KKL87137.1"/>
    <property type="molecule type" value="Genomic_DNA"/>
</dbReference>
<protein>
    <recommendedName>
        <fullName evidence="1">PseI/NeuA/B-like domain-containing protein</fullName>
    </recommendedName>
</protein>
<dbReference type="AlphaFoldDB" id="A0A0F9IIK7"/>
<evidence type="ECO:0000259" key="1">
    <source>
        <dbReference type="Pfam" id="PF03102"/>
    </source>
</evidence>
<organism evidence="2">
    <name type="scientific">marine sediment metagenome</name>
    <dbReference type="NCBI Taxonomy" id="412755"/>
    <lineage>
        <taxon>unclassified sequences</taxon>
        <taxon>metagenomes</taxon>
        <taxon>ecological metagenomes</taxon>
    </lineage>
</organism>
<evidence type="ECO:0000313" key="2">
    <source>
        <dbReference type="EMBL" id="KKL87137.1"/>
    </source>
</evidence>
<dbReference type="InterPro" id="IPR013132">
    <property type="entry name" value="PseI/NeuA/B-like_N"/>
</dbReference>
<accession>A0A0F9IIK7</accession>
<reference evidence="2" key="1">
    <citation type="journal article" date="2015" name="Nature">
        <title>Complex archaea that bridge the gap between prokaryotes and eukaryotes.</title>
        <authorList>
            <person name="Spang A."/>
            <person name="Saw J.H."/>
            <person name="Jorgensen S.L."/>
            <person name="Zaremba-Niedzwiedzka K."/>
            <person name="Martijn J."/>
            <person name="Lind A.E."/>
            <person name="van Eijk R."/>
            <person name="Schleper C."/>
            <person name="Guy L."/>
            <person name="Ettema T.J."/>
        </authorList>
    </citation>
    <scope>NUCLEOTIDE SEQUENCE</scope>
</reference>